<keyword evidence="8" id="KW-1185">Reference proteome</keyword>
<evidence type="ECO:0000313" key="8">
    <source>
        <dbReference type="Proteomes" id="UP000184406"/>
    </source>
</evidence>
<dbReference type="EMBL" id="FQUX01000016">
    <property type="protein sequence ID" value="SHG17212.1"/>
    <property type="molecule type" value="Genomic_DNA"/>
</dbReference>
<dbReference type="InterPro" id="IPR002797">
    <property type="entry name" value="Polysacc_synth"/>
</dbReference>
<dbReference type="InterPro" id="IPR050833">
    <property type="entry name" value="Poly_Biosynth_Transport"/>
</dbReference>
<keyword evidence="2" id="KW-1003">Cell membrane</keyword>
<dbReference type="PANTHER" id="PTHR30250">
    <property type="entry name" value="PST FAMILY PREDICTED COLANIC ACID TRANSPORTER"/>
    <property type="match status" value="1"/>
</dbReference>
<feature type="transmembrane region" description="Helical" evidence="6">
    <location>
        <begin position="377"/>
        <end position="394"/>
    </location>
</feature>
<feature type="transmembrane region" description="Helical" evidence="6">
    <location>
        <begin position="21"/>
        <end position="41"/>
    </location>
</feature>
<dbReference type="GO" id="GO:0005886">
    <property type="term" value="C:plasma membrane"/>
    <property type="evidence" value="ECO:0007669"/>
    <property type="project" value="UniProtKB-SubCell"/>
</dbReference>
<protein>
    <submittedName>
        <fullName evidence="7">Na+-driven multidrug efflux pump</fullName>
    </submittedName>
</protein>
<dbReference type="RefSeq" id="WP_072865803.1">
    <property type="nucleotide sequence ID" value="NZ_FQUX01000016.1"/>
</dbReference>
<feature type="transmembrane region" description="Helical" evidence="6">
    <location>
        <begin position="87"/>
        <end position="108"/>
    </location>
</feature>
<evidence type="ECO:0000256" key="3">
    <source>
        <dbReference type="ARBA" id="ARBA00022692"/>
    </source>
</evidence>
<evidence type="ECO:0000256" key="2">
    <source>
        <dbReference type="ARBA" id="ARBA00022475"/>
    </source>
</evidence>
<comment type="subcellular location">
    <subcellularLocation>
        <location evidence="1">Cell membrane</location>
        <topology evidence="1">Multi-pass membrane protein</topology>
    </subcellularLocation>
</comment>
<dbReference type="Pfam" id="PF01943">
    <property type="entry name" value="Polysacc_synt"/>
    <property type="match status" value="1"/>
</dbReference>
<gene>
    <name evidence="7" type="ORF">SAMN03080594_11617</name>
</gene>
<evidence type="ECO:0000256" key="1">
    <source>
        <dbReference type="ARBA" id="ARBA00004651"/>
    </source>
</evidence>
<organism evidence="7 8">
    <name type="scientific">Arenibacter palladensis</name>
    <dbReference type="NCBI Taxonomy" id="237373"/>
    <lineage>
        <taxon>Bacteria</taxon>
        <taxon>Pseudomonadati</taxon>
        <taxon>Bacteroidota</taxon>
        <taxon>Flavobacteriia</taxon>
        <taxon>Flavobacteriales</taxon>
        <taxon>Flavobacteriaceae</taxon>
        <taxon>Arenibacter</taxon>
    </lineage>
</organism>
<feature type="transmembrane region" description="Helical" evidence="6">
    <location>
        <begin position="308"/>
        <end position="333"/>
    </location>
</feature>
<name>A0A1M5HN05_9FLAO</name>
<evidence type="ECO:0000313" key="7">
    <source>
        <dbReference type="EMBL" id="SHG17212.1"/>
    </source>
</evidence>
<keyword evidence="4 6" id="KW-1133">Transmembrane helix</keyword>
<reference evidence="8" key="1">
    <citation type="submission" date="2016-11" db="EMBL/GenBank/DDBJ databases">
        <authorList>
            <person name="Varghese N."/>
            <person name="Submissions S."/>
        </authorList>
    </citation>
    <scope>NUCLEOTIDE SEQUENCE [LARGE SCALE GENOMIC DNA]</scope>
    <source>
        <strain evidence="8">DSM 17539</strain>
    </source>
</reference>
<evidence type="ECO:0000256" key="4">
    <source>
        <dbReference type="ARBA" id="ARBA00022989"/>
    </source>
</evidence>
<feature type="transmembrane region" description="Helical" evidence="6">
    <location>
        <begin position="53"/>
        <end position="75"/>
    </location>
</feature>
<accession>A0A1M5HN05</accession>
<evidence type="ECO:0000256" key="5">
    <source>
        <dbReference type="ARBA" id="ARBA00023136"/>
    </source>
</evidence>
<dbReference type="OrthoDB" id="7011692at2"/>
<sequence>MTLKKRLLHNGLASVFQKGVRVLDQLFLVPFFITSWGAAYYGEWLTLTIIPSVIAFSDLGFGTAAANSFVLSYAADDRRKAANISKSGTYIITIMILCAMLISVMGIFVLDYFEVFEKSLIDSQDAKIAVSILIFVRLLSFYDQLVESYFRSAQKAALNINILTLKASLNLVAGLCVLLLGYGVVEFALSQLVVTLVFNAFYWTKGRQVVGLFKEYKGKKDKVILKSIATKGLSYLMSPVWQAIYFQGTTFVVRIVLGPEAVAVFNTVRTLSRSLNQLLFMVKTAVFPELQYEIGQHNWKTAQKVFRISLLGVLSLSLFGFILLVLFGLWFYSIWTQNELEVPTAMWYIFIGGMVFNALWWTAEMVFGVVNKPYKMAIYGVVAALLSVFLSYVLSNQFGLLGAAIGNVSLDIILVLLVVPNACHLMRMSVKELFLYGVADFHTFFSQLSYKLQALKN</sequence>
<proteinExistence type="predicted"/>
<feature type="transmembrane region" description="Helical" evidence="6">
    <location>
        <begin position="345"/>
        <end position="370"/>
    </location>
</feature>
<feature type="transmembrane region" description="Helical" evidence="6">
    <location>
        <begin position="400"/>
        <end position="419"/>
    </location>
</feature>
<dbReference type="Proteomes" id="UP000184406">
    <property type="component" value="Unassembled WGS sequence"/>
</dbReference>
<dbReference type="PANTHER" id="PTHR30250:SF11">
    <property type="entry name" value="O-ANTIGEN TRANSPORTER-RELATED"/>
    <property type="match status" value="1"/>
</dbReference>
<feature type="transmembrane region" description="Helical" evidence="6">
    <location>
        <begin position="128"/>
        <end position="146"/>
    </location>
</feature>
<keyword evidence="3 6" id="KW-0812">Transmembrane</keyword>
<keyword evidence="5 6" id="KW-0472">Membrane</keyword>
<dbReference type="AlphaFoldDB" id="A0A1M5HN05"/>
<evidence type="ECO:0000256" key="6">
    <source>
        <dbReference type="SAM" id="Phobius"/>
    </source>
</evidence>